<dbReference type="Proteomes" id="UP001189624">
    <property type="component" value="Chromosome 1"/>
</dbReference>
<keyword evidence="2" id="KW-1185">Reference proteome</keyword>
<accession>A0AA86V8W3</accession>
<name>A0AA86V8W3_9FABA</name>
<dbReference type="AlphaFoldDB" id="A0AA86V8W3"/>
<evidence type="ECO:0000313" key="2">
    <source>
        <dbReference type="Proteomes" id="UP001189624"/>
    </source>
</evidence>
<sequence length="62" mass="7226">MSDQFLVSKSFHVHHMYQHYDMMGFPKAFYKGVILRKMSKINKLHALPSPHPHPSSIFPSSK</sequence>
<dbReference type="Gramene" id="rna-AYBTSS11_LOCUS905">
    <property type="protein sequence ID" value="CAJ1811309.1"/>
    <property type="gene ID" value="gene-AYBTSS11_LOCUS905"/>
</dbReference>
<organism evidence="1 2">
    <name type="scientific">Sphenostylis stenocarpa</name>
    <dbReference type="NCBI Taxonomy" id="92480"/>
    <lineage>
        <taxon>Eukaryota</taxon>
        <taxon>Viridiplantae</taxon>
        <taxon>Streptophyta</taxon>
        <taxon>Embryophyta</taxon>
        <taxon>Tracheophyta</taxon>
        <taxon>Spermatophyta</taxon>
        <taxon>Magnoliopsida</taxon>
        <taxon>eudicotyledons</taxon>
        <taxon>Gunneridae</taxon>
        <taxon>Pentapetalae</taxon>
        <taxon>rosids</taxon>
        <taxon>fabids</taxon>
        <taxon>Fabales</taxon>
        <taxon>Fabaceae</taxon>
        <taxon>Papilionoideae</taxon>
        <taxon>50 kb inversion clade</taxon>
        <taxon>NPAAA clade</taxon>
        <taxon>indigoferoid/millettioid clade</taxon>
        <taxon>Phaseoleae</taxon>
        <taxon>Sphenostylis</taxon>
    </lineage>
</organism>
<gene>
    <name evidence="1" type="ORF">AYBTSS11_LOCUS905</name>
</gene>
<proteinExistence type="predicted"/>
<reference evidence="1" key="1">
    <citation type="submission" date="2023-10" db="EMBL/GenBank/DDBJ databases">
        <authorList>
            <person name="Domelevo Entfellner J.-B."/>
        </authorList>
    </citation>
    <scope>NUCLEOTIDE SEQUENCE</scope>
</reference>
<dbReference type="EMBL" id="OY731398">
    <property type="protein sequence ID" value="CAJ1811309.1"/>
    <property type="molecule type" value="Genomic_DNA"/>
</dbReference>
<evidence type="ECO:0000313" key="1">
    <source>
        <dbReference type="EMBL" id="CAJ1811309.1"/>
    </source>
</evidence>
<protein>
    <submittedName>
        <fullName evidence="1">Uncharacterized protein</fullName>
    </submittedName>
</protein>